<dbReference type="AlphaFoldDB" id="W9ZW78"/>
<organism evidence="2">
    <name type="scientific">Fusarium oxysporum f. sp. melonis 26406</name>
    <dbReference type="NCBI Taxonomy" id="1089452"/>
    <lineage>
        <taxon>Eukaryota</taxon>
        <taxon>Fungi</taxon>
        <taxon>Dikarya</taxon>
        <taxon>Ascomycota</taxon>
        <taxon>Pezizomycotina</taxon>
        <taxon>Sordariomycetes</taxon>
        <taxon>Hypocreomycetidae</taxon>
        <taxon>Hypocreales</taxon>
        <taxon>Nectriaceae</taxon>
        <taxon>Fusarium</taxon>
        <taxon>Fusarium oxysporum species complex</taxon>
    </lineage>
</organism>
<dbReference type="HOGENOM" id="CLU_746050_0_0_1"/>
<evidence type="ECO:0000313" key="2">
    <source>
        <dbReference type="EMBL" id="EXK36099.1"/>
    </source>
</evidence>
<feature type="region of interest" description="Disordered" evidence="1">
    <location>
        <begin position="259"/>
        <end position="279"/>
    </location>
</feature>
<accession>W9ZW78</accession>
<dbReference type="VEuPathDB" id="FungiDB:FOMG_09288"/>
<gene>
    <name evidence="2" type="ORF">FOMG_09288</name>
</gene>
<evidence type="ECO:0000256" key="1">
    <source>
        <dbReference type="SAM" id="MobiDB-lite"/>
    </source>
</evidence>
<dbReference type="OrthoDB" id="5048815at2759"/>
<name>W9ZW78_FUSOX</name>
<proteinExistence type="predicted"/>
<dbReference type="Proteomes" id="UP000030703">
    <property type="component" value="Unassembled WGS sequence"/>
</dbReference>
<evidence type="ECO:0008006" key="3">
    <source>
        <dbReference type="Google" id="ProtNLM"/>
    </source>
</evidence>
<dbReference type="EMBL" id="JH659334">
    <property type="protein sequence ID" value="EXK36099.1"/>
    <property type="molecule type" value="Genomic_DNA"/>
</dbReference>
<protein>
    <recommendedName>
        <fullName evidence="3">Apple domain-containing protein</fullName>
    </recommendedName>
</protein>
<reference evidence="2" key="1">
    <citation type="submission" date="2012-04" db="EMBL/GenBank/DDBJ databases">
        <title>The Genome Sequence of Fusarium oxysporum melonis.</title>
        <authorList>
            <consortium name="The Broad Institute Genome Sequencing Platform"/>
            <person name="Ma L.-J."/>
            <person name="Gale L.R."/>
            <person name="Schwartz D.C."/>
            <person name="Zhou S."/>
            <person name="Corby-Kistler H."/>
            <person name="Young S.K."/>
            <person name="Zeng Q."/>
            <person name="Gargeya S."/>
            <person name="Fitzgerald M."/>
            <person name="Haas B."/>
            <person name="Abouelleil A."/>
            <person name="Alvarado L."/>
            <person name="Arachchi H.M."/>
            <person name="Berlin A."/>
            <person name="Brown A."/>
            <person name="Chapman S.B."/>
            <person name="Chen Z."/>
            <person name="Dunbar C."/>
            <person name="Freedman E."/>
            <person name="Gearin G."/>
            <person name="Goldberg J."/>
            <person name="Griggs A."/>
            <person name="Gujja S."/>
            <person name="Heiman D."/>
            <person name="Howarth C."/>
            <person name="Larson L."/>
            <person name="Lui A."/>
            <person name="MacDonald P.J.P."/>
            <person name="Montmayeur A."/>
            <person name="Murphy C."/>
            <person name="Neiman D."/>
            <person name="Pearson M."/>
            <person name="Priest M."/>
            <person name="Roberts A."/>
            <person name="Saif S."/>
            <person name="Shea T."/>
            <person name="Shenoy N."/>
            <person name="Sisk P."/>
            <person name="Stolte C."/>
            <person name="Sykes S."/>
            <person name="Wortman J."/>
            <person name="Nusbaum C."/>
            <person name="Birren B."/>
        </authorList>
    </citation>
    <scope>NUCLEOTIDE SEQUENCE</scope>
    <source>
        <strain evidence="2">26406</strain>
    </source>
</reference>
<reference evidence="2" key="2">
    <citation type="submission" date="2012-05" db="EMBL/GenBank/DDBJ databases">
        <title>Annotation of the Genome Sequence of Fusarium oxysporum f. sp. melonis 26406.</title>
        <authorList>
            <consortium name="The Broad Institute Genomics Platform"/>
            <person name="Ma L.-J."/>
            <person name="Corby-Kistler H."/>
            <person name="Broz K."/>
            <person name="Gale L.R."/>
            <person name="Jonkers W."/>
            <person name="O'Donnell K."/>
            <person name="Ploetz R."/>
            <person name="Steinberg C."/>
            <person name="Schwartz D.C."/>
            <person name="VanEtten H."/>
            <person name="Zhou S."/>
            <person name="Young S.K."/>
            <person name="Zeng Q."/>
            <person name="Gargeya S."/>
            <person name="Fitzgerald M."/>
            <person name="Abouelleil A."/>
            <person name="Alvarado L."/>
            <person name="Chapman S.B."/>
            <person name="Gainer-Dewar J."/>
            <person name="Goldberg J."/>
            <person name="Griggs A."/>
            <person name="Gujja S."/>
            <person name="Hansen M."/>
            <person name="Howarth C."/>
            <person name="Imamovic A."/>
            <person name="Ireland A."/>
            <person name="Larimer J."/>
            <person name="McCowan C."/>
            <person name="Murphy C."/>
            <person name="Pearson M."/>
            <person name="Poon T.W."/>
            <person name="Priest M."/>
            <person name="Roberts A."/>
            <person name="Saif S."/>
            <person name="Shea T."/>
            <person name="Sykes S."/>
            <person name="Wortman J."/>
            <person name="Nusbaum C."/>
            <person name="Birren B."/>
        </authorList>
    </citation>
    <scope>NUCLEOTIDE SEQUENCE</scope>
    <source>
        <strain evidence="2">26406</strain>
    </source>
</reference>
<sequence>MFWGTNIESGPGKPNHPTFCDKFPHKTTTGRFVCDCGWHDSDKAVDNIIVNYFLMMQNGVLWSHVEGAPNEYMCRACVNDKPGSFNTYNLDDFDAHFSKKQVVEPKSLDDSIKIVSIFQNLPFFSPPLVPTVVIGEYVSFYYRRLLSCFVRPFWRQRWALLAFLAFVLCSHVQSRNDLHHQPISESTAAVVSSSTFTKPFQTISTAVSTDVTSSTYSTTTTEAQAGPGISLIAATTIATTTTSADIESERISSITTASTTTADTMATTSEPTTTSTAPEEPITCADFPNPFNATNGDSFQIVCDTLPRIIFSIGTPIRGISFKACLDVFTQTSGCGGAAYIEADQTCKIFSTAPGASRIPGNILALLIRGQ</sequence>